<dbReference type="RefSeq" id="XP_029241321.1">
    <property type="nucleotide sequence ID" value="XM_029378814.1"/>
</dbReference>
<sequence>MPQFDPRFTHCGLHEEGLRRHQHVLPTLGAYHLVPLFSVLAYDVECGGMSVYEAVELYEELMDFSVAQPKVVHRELTNQMVRCYCLNEEYEKALGVVLEVKAKEIRRTFVTYAPLFRIIRASEDAERQLTLLKFVYDVEGGRLLKLLYIDIPRMLYMFGVFVCYNWVFISCIFTVVCTIVVLYVANFGL</sequence>
<dbReference type="GeneID" id="40325719"/>
<dbReference type="OrthoDB" id="185373at2759"/>
<keyword evidence="1" id="KW-0812">Transmembrane</keyword>
<evidence type="ECO:0000256" key="1">
    <source>
        <dbReference type="SAM" id="Phobius"/>
    </source>
</evidence>
<keyword evidence="3" id="KW-1185">Reference proteome</keyword>
<dbReference type="VEuPathDB" id="TriTrypDB:TRSC58_00199"/>
<protein>
    <submittedName>
        <fullName evidence="2">Uncharacterized protein</fullName>
    </submittedName>
</protein>
<gene>
    <name evidence="2" type="ORF">TraAM80_01786</name>
</gene>
<proteinExistence type="predicted"/>
<reference evidence="2 3" key="1">
    <citation type="journal article" date="2018" name="BMC Genomics">
        <title>Genomic comparison of Trypanosoma conorhini and Trypanosoma rangeli to Trypanosoma cruzi strains of high and low virulence.</title>
        <authorList>
            <person name="Bradwell K.R."/>
            <person name="Koparde V.N."/>
            <person name="Matveyev A.V."/>
            <person name="Serrano M.G."/>
            <person name="Alves J.M."/>
            <person name="Parikh H."/>
            <person name="Huang B."/>
            <person name="Lee V."/>
            <person name="Espinosa-Alvarez O."/>
            <person name="Ortiz P.A."/>
            <person name="Costa-Martins A.G."/>
            <person name="Teixeira M.M."/>
            <person name="Buck G.A."/>
        </authorList>
    </citation>
    <scope>NUCLEOTIDE SEQUENCE [LARGE SCALE GENOMIC DNA]</scope>
    <source>
        <strain evidence="2 3">AM80</strain>
    </source>
</reference>
<organism evidence="2 3">
    <name type="scientific">Trypanosoma rangeli</name>
    <dbReference type="NCBI Taxonomy" id="5698"/>
    <lineage>
        <taxon>Eukaryota</taxon>
        <taxon>Discoba</taxon>
        <taxon>Euglenozoa</taxon>
        <taxon>Kinetoplastea</taxon>
        <taxon>Metakinetoplastina</taxon>
        <taxon>Trypanosomatida</taxon>
        <taxon>Trypanosomatidae</taxon>
        <taxon>Trypanosoma</taxon>
        <taxon>Herpetosoma</taxon>
    </lineage>
</organism>
<keyword evidence="1" id="KW-1133">Transmembrane helix</keyword>
<dbReference type="AlphaFoldDB" id="A0A422NX51"/>
<dbReference type="EMBL" id="MKGL01000038">
    <property type="protein sequence ID" value="RNF10048.1"/>
    <property type="molecule type" value="Genomic_DNA"/>
</dbReference>
<feature type="transmembrane region" description="Helical" evidence="1">
    <location>
        <begin position="155"/>
        <end position="185"/>
    </location>
</feature>
<evidence type="ECO:0000313" key="2">
    <source>
        <dbReference type="EMBL" id="RNF10048.1"/>
    </source>
</evidence>
<accession>A0A422NX51</accession>
<evidence type="ECO:0000313" key="3">
    <source>
        <dbReference type="Proteomes" id="UP000283634"/>
    </source>
</evidence>
<comment type="caution">
    <text evidence="2">The sequence shown here is derived from an EMBL/GenBank/DDBJ whole genome shotgun (WGS) entry which is preliminary data.</text>
</comment>
<dbReference type="Proteomes" id="UP000283634">
    <property type="component" value="Unassembled WGS sequence"/>
</dbReference>
<keyword evidence="1" id="KW-0472">Membrane</keyword>
<name>A0A422NX51_TRYRA</name>